<dbReference type="SUPFAM" id="SSF54862">
    <property type="entry name" value="4Fe-4S ferredoxins"/>
    <property type="match status" value="1"/>
</dbReference>
<dbReference type="Gene3D" id="4.10.780.10">
    <property type="entry name" value="Pyruvate-flavodoxin oxidoreductase, EKR domain"/>
    <property type="match status" value="1"/>
</dbReference>
<evidence type="ECO:0000256" key="2">
    <source>
        <dbReference type="ARBA" id="ARBA00022448"/>
    </source>
</evidence>
<dbReference type="GO" id="GO:0006979">
    <property type="term" value="P:response to oxidative stress"/>
    <property type="evidence" value="ECO:0007669"/>
    <property type="project" value="TreeGrafter"/>
</dbReference>
<dbReference type="GO" id="GO:0022900">
    <property type="term" value="P:electron transport chain"/>
    <property type="evidence" value="ECO:0007669"/>
    <property type="project" value="InterPro"/>
</dbReference>
<feature type="binding site" evidence="13">
    <location>
        <position position="706"/>
    </location>
    <ligand>
        <name>[4Fe-4S] cluster</name>
        <dbReference type="ChEBI" id="CHEBI:49883"/>
        <label>1</label>
    </ligand>
</feature>
<feature type="coiled-coil region" evidence="14">
    <location>
        <begin position="932"/>
        <end position="959"/>
    </location>
</feature>
<dbReference type="InterPro" id="IPR019752">
    <property type="entry name" value="Pyrv/ketoisovalerate_OxRed_cat"/>
</dbReference>
<dbReference type="CDD" id="cd07034">
    <property type="entry name" value="TPP_PYR_PFOR_IOR-alpha_like"/>
    <property type="match status" value="1"/>
</dbReference>
<dbReference type="AlphaFoldDB" id="A0AAF0AIS8"/>
<dbReference type="Pfam" id="PF10371">
    <property type="entry name" value="EKR"/>
    <property type="match status" value="1"/>
</dbReference>
<evidence type="ECO:0000313" key="17">
    <source>
        <dbReference type="Proteomes" id="UP001212189"/>
    </source>
</evidence>
<feature type="site" description="Important for catalytic activity" evidence="12">
    <location>
        <position position="65"/>
    </location>
</feature>
<feature type="binding site" evidence="13">
    <location>
        <position position="767"/>
    </location>
    <ligand>
        <name>[4Fe-4S] cluster</name>
        <dbReference type="ChEBI" id="CHEBI:49883"/>
        <label>1</label>
    </ligand>
</feature>
<dbReference type="InterPro" id="IPR017900">
    <property type="entry name" value="4Fe4S_Fe_S_CS"/>
</dbReference>
<gene>
    <name evidence="16" type="primary">nifJ</name>
    <name evidence="16" type="ORF">O6P33_10110</name>
</gene>
<protein>
    <recommendedName>
        <fullName evidence="10">Pyruvate-flavodoxin oxidoreductase</fullName>
        <ecNumber evidence="10">1.2.7.-</ecNumber>
    </recommendedName>
</protein>
<dbReference type="GO" id="GO:0005506">
    <property type="term" value="F:iron ion binding"/>
    <property type="evidence" value="ECO:0007669"/>
    <property type="project" value="InterPro"/>
</dbReference>
<dbReference type="InterPro" id="IPR011766">
    <property type="entry name" value="TPP_enzyme_TPP-bd"/>
</dbReference>
<dbReference type="CDD" id="cd03377">
    <property type="entry name" value="TPP_PFOR_PNO"/>
    <property type="match status" value="1"/>
</dbReference>
<evidence type="ECO:0000256" key="3">
    <source>
        <dbReference type="ARBA" id="ARBA00022485"/>
    </source>
</evidence>
<feature type="domain" description="4Fe-4S ferredoxin-type" evidence="15">
    <location>
        <begin position="691"/>
        <end position="720"/>
    </location>
</feature>
<dbReference type="GO" id="GO:0051539">
    <property type="term" value="F:4 iron, 4 sulfur cluster binding"/>
    <property type="evidence" value="ECO:0007669"/>
    <property type="project" value="UniProtKB-KW"/>
</dbReference>
<dbReference type="Gene3D" id="3.40.50.920">
    <property type="match status" value="1"/>
</dbReference>
<keyword evidence="7 13" id="KW-0408">Iron</keyword>
<feature type="binding site" evidence="11">
    <location>
        <position position="115"/>
    </location>
    <ligand>
        <name>pyruvate</name>
        <dbReference type="ChEBI" id="CHEBI:15361"/>
    </ligand>
</feature>
<dbReference type="NCBIfam" id="TIGR02176">
    <property type="entry name" value="pyruv_ox_red"/>
    <property type="match status" value="1"/>
</dbReference>
<dbReference type="PIRSF" id="PIRSF000159">
    <property type="entry name" value="NifJ"/>
    <property type="match status" value="1"/>
</dbReference>
<accession>A0AAF0AIS8</accession>
<evidence type="ECO:0000256" key="10">
    <source>
        <dbReference type="PIRNR" id="PIRNR000159"/>
    </source>
</evidence>
<proteinExistence type="inferred from homology"/>
<dbReference type="GO" id="GO:0016903">
    <property type="term" value="F:oxidoreductase activity, acting on the aldehyde or oxo group of donors"/>
    <property type="evidence" value="ECO:0007669"/>
    <property type="project" value="InterPro"/>
</dbReference>
<dbReference type="RefSeq" id="WP_269817658.1">
    <property type="nucleotide sequence ID" value="NZ_CP114976.1"/>
</dbReference>
<evidence type="ECO:0000313" key="16">
    <source>
        <dbReference type="EMBL" id="WBE24715.1"/>
    </source>
</evidence>
<dbReference type="Pfam" id="PF13484">
    <property type="entry name" value="Fer4_16"/>
    <property type="match status" value="1"/>
</dbReference>
<reference evidence="16 17" key="1">
    <citation type="submission" date="2022-12" db="EMBL/GenBank/DDBJ databases">
        <title>Coexistence and Characterization of a Novel Tigecycline Resistance gene tet(X) variant and blaNDM-1 in a Pseudomonas caeni Isolate of Chicken Origin.</title>
        <authorList>
            <person name="Lu X."/>
            <person name="Zhang L."/>
            <person name="Li R."/>
            <person name="Wang Z."/>
        </authorList>
    </citation>
    <scope>NUCLEOTIDE SEQUENCE [LARGE SCALE GENOMIC DNA]</scope>
    <source>
        <strain evidence="16 17">CE14</strain>
    </source>
</reference>
<evidence type="ECO:0000256" key="8">
    <source>
        <dbReference type="ARBA" id="ARBA00023014"/>
    </source>
</evidence>
<dbReference type="Pfam" id="PF02775">
    <property type="entry name" value="TPP_enzyme_C"/>
    <property type="match status" value="1"/>
</dbReference>
<keyword evidence="3 13" id="KW-0004">4Fe-4S</keyword>
<keyword evidence="5 10" id="KW-0249">Electron transport</keyword>
<evidence type="ECO:0000259" key="15">
    <source>
        <dbReference type="PROSITE" id="PS51379"/>
    </source>
</evidence>
<feature type="site" description="Important for catalytic activity" evidence="12">
    <location>
        <position position="1016"/>
    </location>
</feature>
<comment type="catalytic activity">
    <reaction evidence="9 10">
        <text>oxidized [flavodoxin] + pyruvate + CoA + 2 H(+) = reduced [flavodoxin] + acetyl-CoA + CO2</text>
        <dbReference type="Rhea" id="RHEA:44140"/>
        <dbReference type="Rhea" id="RHEA-COMP:10622"/>
        <dbReference type="Rhea" id="RHEA-COMP:10623"/>
        <dbReference type="ChEBI" id="CHEBI:15361"/>
        <dbReference type="ChEBI" id="CHEBI:15378"/>
        <dbReference type="ChEBI" id="CHEBI:16526"/>
        <dbReference type="ChEBI" id="CHEBI:57287"/>
        <dbReference type="ChEBI" id="CHEBI:57288"/>
        <dbReference type="ChEBI" id="CHEBI:57618"/>
        <dbReference type="ChEBI" id="CHEBI:58210"/>
    </reaction>
</comment>
<dbReference type="InterPro" id="IPR019456">
    <property type="entry name" value="Pyrv-flavodox_OxRtase_EKR"/>
</dbReference>
<evidence type="ECO:0000256" key="9">
    <source>
        <dbReference type="ARBA" id="ARBA00048963"/>
    </source>
</evidence>
<keyword evidence="14" id="KW-0175">Coiled coil</keyword>
<keyword evidence="2 10" id="KW-0813">Transport</keyword>
<feature type="binding site" evidence="13">
    <location>
        <position position="763"/>
    </location>
    <ligand>
        <name>[4Fe-4S] cluster</name>
        <dbReference type="ChEBI" id="CHEBI:49883"/>
        <label>2</label>
    </ligand>
</feature>
<keyword evidence="17" id="KW-1185">Reference proteome</keyword>
<feature type="binding site" evidence="13">
    <location>
        <position position="757"/>
    </location>
    <ligand>
        <name>[4Fe-4S] cluster</name>
        <dbReference type="ChEBI" id="CHEBI:49883"/>
        <label>2</label>
    </ligand>
</feature>
<feature type="binding site" evidence="11">
    <location>
        <begin position="982"/>
        <end position="985"/>
    </location>
    <ligand>
        <name>thiamine diphosphate</name>
        <dbReference type="ChEBI" id="CHEBI:58937"/>
    </ligand>
</feature>
<feature type="binding site" evidence="13">
    <location>
        <position position="859"/>
    </location>
    <ligand>
        <name>[4Fe-4S] cluster</name>
        <dbReference type="ChEBI" id="CHEBI:49883"/>
        <label>3</label>
    </ligand>
</feature>
<dbReference type="PANTHER" id="PTHR32154:SF0">
    <property type="entry name" value="PYRUVATE-FLAVODOXIN OXIDOREDUCTASE-RELATED"/>
    <property type="match status" value="1"/>
</dbReference>
<dbReference type="FunFam" id="3.40.50.970:FF:000041">
    <property type="entry name" value="Pyruvate:ferredoxin (Flavodoxin) oxidoreductase"/>
    <property type="match status" value="1"/>
</dbReference>
<dbReference type="Pfam" id="PF01855">
    <property type="entry name" value="POR_N"/>
    <property type="match status" value="1"/>
</dbReference>
<dbReference type="Pfam" id="PF01558">
    <property type="entry name" value="POR"/>
    <property type="match status" value="1"/>
</dbReference>
<dbReference type="InterPro" id="IPR037112">
    <property type="entry name" value="Pyrv-flavodox_OxR_EKR_sf"/>
</dbReference>
<dbReference type="InterPro" id="IPR009014">
    <property type="entry name" value="Transketo_C/PFOR_II"/>
</dbReference>
<keyword evidence="4 13" id="KW-0479">Metal-binding</keyword>
<dbReference type="FunFam" id="3.40.50.920:FF:000007">
    <property type="entry name" value="Pyruvate:ferredoxin (Flavodoxin) oxidoreductase"/>
    <property type="match status" value="1"/>
</dbReference>
<keyword evidence="16" id="KW-0670">Pyruvate</keyword>
<dbReference type="InterPro" id="IPR033412">
    <property type="entry name" value="PFOR_II"/>
</dbReference>
<dbReference type="SMART" id="SM00890">
    <property type="entry name" value="EKR"/>
    <property type="match status" value="1"/>
</dbReference>
<dbReference type="Gene3D" id="3.30.70.20">
    <property type="match status" value="1"/>
</dbReference>
<dbReference type="InterPro" id="IPR017896">
    <property type="entry name" value="4Fe4S_Fe-S-bd"/>
</dbReference>
<dbReference type="Pfam" id="PF17147">
    <property type="entry name" value="PFOR_II"/>
    <property type="match status" value="1"/>
</dbReference>
<dbReference type="FunFam" id="3.40.920.10:FF:000001">
    <property type="entry name" value="Pyruvate:ferredoxin (Flavodoxin) oxidoreductase"/>
    <property type="match status" value="1"/>
</dbReference>
<dbReference type="GO" id="GO:0044281">
    <property type="term" value="P:small molecule metabolic process"/>
    <property type="evidence" value="ECO:0007669"/>
    <property type="project" value="UniProtKB-ARBA"/>
</dbReference>
<dbReference type="SUPFAM" id="SSF52922">
    <property type="entry name" value="TK C-terminal domain-like"/>
    <property type="match status" value="1"/>
</dbReference>
<comment type="similarity">
    <text evidence="1 10">Belongs to the pyruvate:ferredoxin/flavodoxin oxidoreductase family.</text>
</comment>
<evidence type="ECO:0000256" key="4">
    <source>
        <dbReference type="ARBA" id="ARBA00022723"/>
    </source>
</evidence>
<feature type="binding site" evidence="13">
    <location>
        <position position="834"/>
    </location>
    <ligand>
        <name>[4Fe-4S] cluster</name>
        <dbReference type="ChEBI" id="CHEBI:49883"/>
        <label>3</label>
    </ligand>
</feature>
<evidence type="ECO:0000256" key="13">
    <source>
        <dbReference type="PIRSR" id="PIRSR000159-50"/>
    </source>
</evidence>
<evidence type="ECO:0000256" key="1">
    <source>
        <dbReference type="ARBA" id="ARBA00009032"/>
    </source>
</evidence>
<sequence>MQTTRWLMIDGNEATATIAHRLSEVCAIYPITPASAMGEWADEWSAQGRTNLWGTVPHIVEMQSEGGAAGAVHGALQLGSLATTFTASQGLLLMIPNMYKIAGELTPVVIHVAARSLACQALSIFGDHSDVMAVRQTGFAMLCAGSVQEAMDFALISHAATLIGRLPVLHFFDGFRTSHEVAKIEAVGDEVLHALISQDALHAHRARAMSPDHPVLRGTAQNPDVYFQGRETVNKFYLAFPELVQQLMDQFAELTGRHYKLFEYHGAADAQRVIILMGSGAETVHETVDYLQTQGEKVGVLRVRLYRPLDAQALLAALPSSVKQLAVLDRTKEPGSDGEPLYKDVITALAQAQMQGNSPFAELPTVIGGRYGLSSKEFTPGMVAAIYKELQQPQPKNGFTIGIYDDVTHSSLTWDERWHTDAHKESVQALFYGLGSDGTVSANKNSIKIIGETTDLYAQGYFVYDSKKSGAMTVSHLRFGPQPIRSTYLIGDHQAQFIACHQPQFIERFEMLDKAAEGAVFLLNTAHPVDLVWDELPRRMQEQIIEKHIRVYCIDAYAVAQQANMGKRINTIMQTCFFAISGVLPREQAITAIKEAVQSTYGSKGQSIIDFNFRAIDAALASLHEMLVPTAPTSTFERPPLVDDNAPDFIGRFTARLIAGEGDRVPVSMMPVDGSFPLGSAAYEKRKLALEIPVWDAELCTQCGKCPMVCPHAAIRSKLVPKDLVADAPDSFKTHQVLGRDYPQDHVMMYQVSPDDCTGCGLCVDICPIRDKSNASHKALNMQPIEPIQAQEQTNWQFFEALPEYDRSVVKQTTIKGAMLLQPLFEFSGACVGCGETPYLKLATQLFGDRMVVANATGCSSIYGANLPTTPWTVNAEGRGPAWNNSLFEDNAEFGLGMRIAIDQQTLYAQELLEELRDSIGSELVDALLTAEQNTEQEIAEQRMRVVQLKQRLAELSDQPRAQELLTVAEQLVVRSVWIIGGDGWAYDIGYGGLDHVLASGRNVNILVLDTEVYSNTGGQTSKATPRGAVAKFSYAGKPTAKKDLAMLAMGYENVYVAKVAYGAKDTQTLRAFIDAAAHDGPSLIIAYSPCIAHGVDLTHNHRQQNLAVKSGHWPLFRYEPSRAEKGLNPLRLDSAAPSIDYTDFSSTETRFSMLNRTYPEAAKQYQEQAQDDVIARFAHYQSLADLPGAANLEKKESGDE</sequence>
<evidence type="ECO:0000256" key="12">
    <source>
        <dbReference type="PIRSR" id="PIRSR000159-2"/>
    </source>
</evidence>
<comment type="cofactor">
    <cofactor evidence="13">
        <name>[4Fe-4S] cluster</name>
        <dbReference type="ChEBI" id="CHEBI:49883"/>
    </cofactor>
    <text evidence="13">Binds 3 [4Fe-4S] clusters per subunit.</text>
</comment>
<dbReference type="KEGG" id="dce:O6P33_10110"/>
<feature type="binding site" evidence="11">
    <location>
        <position position="65"/>
    </location>
    <ligand>
        <name>thiamine diphosphate</name>
        <dbReference type="ChEBI" id="CHEBI:58937"/>
    </ligand>
</feature>
<dbReference type="InterPro" id="IPR029061">
    <property type="entry name" value="THDP-binding"/>
</dbReference>
<evidence type="ECO:0000256" key="11">
    <source>
        <dbReference type="PIRSR" id="PIRSR000159-1"/>
    </source>
</evidence>
<dbReference type="InterPro" id="IPR002880">
    <property type="entry name" value="Pyrv_Fd/Flavodoxin_OxRdtase_N"/>
</dbReference>
<feature type="binding site" evidence="13">
    <location>
        <position position="760"/>
    </location>
    <ligand>
        <name>[4Fe-4S] cluster</name>
        <dbReference type="ChEBI" id="CHEBI:49883"/>
        <label>2</label>
    </ligand>
</feature>
<feature type="binding site" evidence="11">
    <location>
        <begin position="1011"/>
        <end position="1016"/>
    </location>
    <ligand>
        <name>thiamine diphosphate</name>
        <dbReference type="ChEBI" id="CHEBI:58937"/>
    </ligand>
</feature>
<dbReference type="Gene3D" id="3.40.920.10">
    <property type="entry name" value="Pyruvate-ferredoxin oxidoreductase, PFOR, domain III"/>
    <property type="match status" value="1"/>
</dbReference>
<organism evidence="16 17">
    <name type="scientific">Denitrificimonas caeni</name>
    <dbReference type="NCBI Taxonomy" id="521720"/>
    <lineage>
        <taxon>Bacteria</taxon>
        <taxon>Pseudomonadati</taxon>
        <taxon>Pseudomonadota</taxon>
        <taxon>Gammaproteobacteria</taxon>
        <taxon>Pseudomonadales</taxon>
        <taxon>Pseudomonadaceae</taxon>
        <taxon>Denitrificimonas</taxon>
    </lineage>
</organism>
<comment type="function">
    <text evidence="10">Oxidoreductase required for the transfer of electrons from pyruvate to flavodoxin.</text>
</comment>
<dbReference type="SUPFAM" id="SSF53323">
    <property type="entry name" value="Pyruvate-ferredoxin oxidoreductase, PFOR, domain III"/>
    <property type="match status" value="1"/>
</dbReference>
<dbReference type="EC" id="1.2.7.-" evidence="10"/>
<keyword evidence="6 10" id="KW-0560">Oxidoreductase</keyword>
<evidence type="ECO:0000256" key="6">
    <source>
        <dbReference type="ARBA" id="ARBA00023002"/>
    </source>
</evidence>
<dbReference type="Proteomes" id="UP001212189">
    <property type="component" value="Chromosome"/>
</dbReference>
<evidence type="ECO:0000256" key="14">
    <source>
        <dbReference type="SAM" id="Coils"/>
    </source>
</evidence>
<dbReference type="PANTHER" id="PTHR32154">
    <property type="entry name" value="PYRUVATE-FLAVODOXIN OXIDOREDUCTASE-RELATED"/>
    <property type="match status" value="1"/>
</dbReference>
<dbReference type="FunFam" id="3.40.50.970:FF:000012">
    <property type="entry name" value="Pyruvate:ferredoxin (Flavodoxin) oxidoreductase"/>
    <property type="match status" value="1"/>
</dbReference>
<feature type="binding site" evidence="13">
    <location>
        <position position="703"/>
    </location>
    <ligand>
        <name>[4Fe-4S] cluster</name>
        <dbReference type="ChEBI" id="CHEBI:49883"/>
        <label>1</label>
    </ligand>
</feature>
<feature type="binding site" evidence="13">
    <location>
        <position position="831"/>
    </location>
    <ligand>
        <name>[4Fe-4S] cluster</name>
        <dbReference type="ChEBI" id="CHEBI:49883"/>
        <label>3</label>
    </ligand>
</feature>
<dbReference type="PROSITE" id="PS00198">
    <property type="entry name" value="4FE4S_FER_1"/>
    <property type="match status" value="1"/>
</dbReference>
<feature type="binding site" evidence="13">
    <location>
        <position position="710"/>
    </location>
    <ligand>
        <name>[4Fe-4S] cluster</name>
        <dbReference type="ChEBI" id="CHEBI:49883"/>
        <label>2</label>
    </ligand>
</feature>
<feature type="site" description="Important for catalytic activity" evidence="12">
    <location>
        <position position="32"/>
    </location>
</feature>
<dbReference type="InterPro" id="IPR002869">
    <property type="entry name" value="Pyrv_flavodox_OxRed_cen"/>
</dbReference>
<dbReference type="InterPro" id="IPR011895">
    <property type="entry name" value="Pyrv_flavodox_OxRed"/>
</dbReference>
<dbReference type="InterPro" id="IPR050722">
    <property type="entry name" value="Pyruvate:ferred/Flavod_OxRd"/>
</dbReference>
<feature type="binding site" evidence="13">
    <location>
        <position position="1091"/>
    </location>
    <ligand>
        <name>[4Fe-4S] cluster</name>
        <dbReference type="ChEBI" id="CHEBI:49883"/>
        <label>3</label>
    </ligand>
</feature>
<dbReference type="GO" id="GO:0030976">
    <property type="term" value="F:thiamine pyrophosphate binding"/>
    <property type="evidence" value="ECO:0007669"/>
    <property type="project" value="InterPro"/>
</dbReference>
<evidence type="ECO:0000256" key="7">
    <source>
        <dbReference type="ARBA" id="ARBA00023004"/>
    </source>
</evidence>
<feature type="site" description="Important for catalytic activity" evidence="12">
    <location>
        <position position="115"/>
    </location>
</feature>
<feature type="binding site" evidence="11">
    <location>
        <position position="836"/>
    </location>
    <ligand>
        <name>thiamine diphosphate</name>
        <dbReference type="ChEBI" id="CHEBI:58937"/>
    </ligand>
</feature>
<feature type="binding site" evidence="11">
    <location>
        <position position="859"/>
    </location>
    <ligand>
        <name>thiamine diphosphate</name>
        <dbReference type="ChEBI" id="CHEBI:58937"/>
    </ligand>
</feature>
<feature type="binding site" evidence="11">
    <location>
        <position position="32"/>
    </location>
    <ligand>
        <name>pyruvate</name>
        <dbReference type="ChEBI" id="CHEBI:15361"/>
    </ligand>
</feature>
<name>A0AAF0AIS8_9GAMM</name>
<dbReference type="SUPFAM" id="SSF52518">
    <property type="entry name" value="Thiamin diphosphate-binding fold (THDP-binding)"/>
    <property type="match status" value="2"/>
</dbReference>
<evidence type="ECO:0000256" key="5">
    <source>
        <dbReference type="ARBA" id="ARBA00022982"/>
    </source>
</evidence>
<keyword evidence="8 13" id="KW-0411">Iron-sulfur</keyword>
<dbReference type="PROSITE" id="PS51379">
    <property type="entry name" value="4FE4S_FER_2"/>
    <property type="match status" value="2"/>
</dbReference>
<dbReference type="EMBL" id="CP114976">
    <property type="protein sequence ID" value="WBE24715.1"/>
    <property type="molecule type" value="Genomic_DNA"/>
</dbReference>
<feature type="binding site" evidence="13">
    <location>
        <position position="700"/>
    </location>
    <ligand>
        <name>[4Fe-4S] cluster</name>
        <dbReference type="ChEBI" id="CHEBI:49883"/>
        <label>1</label>
    </ligand>
</feature>
<feature type="domain" description="4Fe-4S ferredoxin-type" evidence="15">
    <location>
        <begin position="748"/>
        <end position="778"/>
    </location>
</feature>
<dbReference type="Gene3D" id="3.40.50.970">
    <property type="match status" value="2"/>
</dbReference>